<evidence type="ECO:0000256" key="1">
    <source>
        <dbReference type="SAM" id="MobiDB-lite"/>
    </source>
</evidence>
<accession>H3EUP8</accession>
<name>H3EUP8_PRIPA</name>
<feature type="compositionally biased region" description="Polar residues" evidence="1">
    <location>
        <begin position="25"/>
        <end position="35"/>
    </location>
</feature>
<evidence type="ECO:0000313" key="4">
    <source>
        <dbReference type="Proteomes" id="UP000005239"/>
    </source>
</evidence>
<gene>
    <name evidence="2" type="primary">WBGene00103087</name>
    <name evidence="3" type="synonym">WBGene00275077</name>
</gene>
<dbReference type="Proteomes" id="UP000005239">
    <property type="component" value="Unassembled WGS sequence"/>
</dbReference>
<sequence>SDSRAPSAARVLQFGDTTGDEQQRQSKQSDSQMATTRRESMDGLLHEQQLQPTPQELLQNALGQLNNSFTGSASPMVDADSETSFMTPNAMHSGPGGMPQPLAAQNMAMALGGLPNMQYMAPPQFPQLQQLQLPAPPQPQPHQGGRSNVKEFRINSREFEDLANKLWKNLGAIERRYVMDILKNIAHLSGS</sequence>
<dbReference type="EnsemblMetazoa" id="PPA13533.1">
    <property type="protein sequence ID" value="PPA13533.1"/>
    <property type="gene ID" value="WBGene00103087"/>
</dbReference>
<feature type="compositionally biased region" description="Basic and acidic residues" evidence="1">
    <location>
        <begin position="36"/>
        <end position="45"/>
    </location>
</feature>
<reference evidence="2" key="2">
    <citation type="submission" date="2022-06" db="UniProtKB">
        <authorList>
            <consortium name="EnsemblMetazoa"/>
        </authorList>
    </citation>
    <scope>IDENTIFICATION</scope>
    <source>
        <strain evidence="2">PS312</strain>
    </source>
</reference>
<evidence type="ECO:0000313" key="2">
    <source>
        <dbReference type="EnsemblMetazoa" id="PPA13533.1"/>
    </source>
</evidence>
<dbReference type="AlphaFoldDB" id="H3EUP8"/>
<evidence type="ECO:0000313" key="3">
    <source>
        <dbReference type="EnsemblMetazoa" id="PPA36708.1"/>
    </source>
</evidence>
<proteinExistence type="predicted"/>
<keyword evidence="4" id="KW-1185">Reference proteome</keyword>
<accession>A0A2A6BPR8</accession>
<protein>
    <submittedName>
        <fullName evidence="2">Uncharacterized protein</fullName>
    </submittedName>
</protein>
<dbReference type="EnsemblMetazoa" id="PPA36708.1">
    <property type="protein sequence ID" value="PPA36708.1"/>
    <property type="gene ID" value="WBGene00275077"/>
</dbReference>
<organism evidence="2 4">
    <name type="scientific">Pristionchus pacificus</name>
    <name type="common">Parasitic nematode worm</name>
    <dbReference type="NCBI Taxonomy" id="54126"/>
    <lineage>
        <taxon>Eukaryota</taxon>
        <taxon>Metazoa</taxon>
        <taxon>Ecdysozoa</taxon>
        <taxon>Nematoda</taxon>
        <taxon>Chromadorea</taxon>
        <taxon>Rhabditida</taxon>
        <taxon>Rhabditina</taxon>
        <taxon>Diplogasteromorpha</taxon>
        <taxon>Diplogasteroidea</taxon>
        <taxon>Neodiplogasteridae</taxon>
        <taxon>Pristionchus</taxon>
    </lineage>
</organism>
<feature type="region of interest" description="Disordered" evidence="1">
    <location>
        <begin position="1"/>
        <end position="54"/>
    </location>
</feature>
<reference evidence="4" key="1">
    <citation type="journal article" date="2008" name="Nat. Genet.">
        <title>The Pristionchus pacificus genome provides a unique perspective on nematode lifestyle and parasitism.</title>
        <authorList>
            <person name="Dieterich C."/>
            <person name="Clifton S.W."/>
            <person name="Schuster L.N."/>
            <person name="Chinwalla A."/>
            <person name="Delehaunty K."/>
            <person name="Dinkelacker I."/>
            <person name="Fulton L."/>
            <person name="Fulton R."/>
            <person name="Godfrey J."/>
            <person name="Minx P."/>
            <person name="Mitreva M."/>
            <person name="Roeseler W."/>
            <person name="Tian H."/>
            <person name="Witte H."/>
            <person name="Yang S.P."/>
            <person name="Wilson R.K."/>
            <person name="Sommer R.J."/>
        </authorList>
    </citation>
    <scope>NUCLEOTIDE SEQUENCE [LARGE SCALE GENOMIC DNA]</scope>
    <source>
        <strain evidence="4">PS312</strain>
    </source>
</reference>